<gene>
    <name evidence="1" type="ORF">DI616_00180</name>
</gene>
<dbReference type="Pfam" id="PF10924">
    <property type="entry name" value="DUF2711"/>
    <property type="match status" value="1"/>
</dbReference>
<dbReference type="InterPro" id="IPR024250">
    <property type="entry name" value="DUF2711"/>
</dbReference>
<evidence type="ECO:0000313" key="2">
    <source>
        <dbReference type="Proteomes" id="UP000315344"/>
    </source>
</evidence>
<reference evidence="1 2" key="1">
    <citation type="journal article" date="2017" name="Nat. Commun.">
        <title>In situ click chemistry generation of cyclooxygenase-2 inhibitors.</title>
        <authorList>
            <person name="Bhardwaj A."/>
            <person name="Kaur J."/>
            <person name="Wuest M."/>
            <person name="Wuest F."/>
        </authorList>
    </citation>
    <scope>NUCLEOTIDE SEQUENCE [LARGE SCALE GENOMIC DNA]</scope>
    <source>
        <strain evidence="1">S2_012_000_R3_94</strain>
    </source>
</reference>
<sequence>MDAFRDDFARVDIVLHPFLAPRDLPLSRFEQEDYSSDPEILLDCRPVPWREVLDRTALTSLSGIDVALRSLSGALRQPDRGLQAQLEAGMTEMGLLPPDAGLLSPFVTNAFLTAMQSFGYRTLVVSDEWGRDRTMLEIETMRSGNHIPAHGVIETEDRAFLLVTHWDSCCSFLCRNDAGPIPPDLEGFGCTDRTQVFWGLYPT</sequence>
<protein>
    <submittedName>
        <fullName evidence="1">DUF2711 family protein</fullName>
    </submittedName>
</protein>
<name>A0A533IA97_PARDE</name>
<evidence type="ECO:0000313" key="1">
    <source>
        <dbReference type="EMBL" id="TKW68459.1"/>
    </source>
</evidence>
<dbReference type="AlphaFoldDB" id="A0A533IA97"/>
<organism evidence="1 2">
    <name type="scientific">Paracoccus denitrificans</name>
    <dbReference type="NCBI Taxonomy" id="266"/>
    <lineage>
        <taxon>Bacteria</taxon>
        <taxon>Pseudomonadati</taxon>
        <taxon>Pseudomonadota</taxon>
        <taxon>Alphaproteobacteria</taxon>
        <taxon>Rhodobacterales</taxon>
        <taxon>Paracoccaceae</taxon>
        <taxon>Paracoccus</taxon>
    </lineage>
</organism>
<dbReference type="Proteomes" id="UP000315344">
    <property type="component" value="Unassembled WGS sequence"/>
</dbReference>
<dbReference type="EMBL" id="VAFL01000001">
    <property type="protein sequence ID" value="TKW68459.1"/>
    <property type="molecule type" value="Genomic_DNA"/>
</dbReference>
<accession>A0A533IA97</accession>
<comment type="caution">
    <text evidence="1">The sequence shown here is derived from an EMBL/GenBank/DDBJ whole genome shotgun (WGS) entry which is preliminary data.</text>
</comment>
<proteinExistence type="predicted"/>